<proteinExistence type="predicted"/>
<feature type="non-terminal residue" evidence="2">
    <location>
        <position position="56"/>
    </location>
</feature>
<evidence type="ECO:0000256" key="1">
    <source>
        <dbReference type="SAM" id="MobiDB-lite"/>
    </source>
</evidence>
<feature type="region of interest" description="Disordered" evidence="1">
    <location>
        <begin position="1"/>
        <end position="56"/>
    </location>
</feature>
<name>A0ABD0QTU4_CIRMR</name>
<accession>A0ABD0QTU4</accession>
<organism evidence="2 3">
    <name type="scientific">Cirrhinus mrigala</name>
    <name type="common">Mrigala</name>
    <dbReference type="NCBI Taxonomy" id="683832"/>
    <lineage>
        <taxon>Eukaryota</taxon>
        <taxon>Metazoa</taxon>
        <taxon>Chordata</taxon>
        <taxon>Craniata</taxon>
        <taxon>Vertebrata</taxon>
        <taxon>Euteleostomi</taxon>
        <taxon>Actinopterygii</taxon>
        <taxon>Neopterygii</taxon>
        <taxon>Teleostei</taxon>
        <taxon>Ostariophysi</taxon>
        <taxon>Cypriniformes</taxon>
        <taxon>Cyprinidae</taxon>
        <taxon>Labeoninae</taxon>
        <taxon>Labeonini</taxon>
        <taxon>Cirrhinus</taxon>
    </lineage>
</organism>
<feature type="compositionally biased region" description="Pro residues" evidence="1">
    <location>
        <begin position="35"/>
        <end position="48"/>
    </location>
</feature>
<keyword evidence="3" id="KW-1185">Reference proteome</keyword>
<dbReference type="Proteomes" id="UP001529510">
    <property type="component" value="Unassembled WGS sequence"/>
</dbReference>
<comment type="caution">
    <text evidence="2">The sequence shown here is derived from an EMBL/GenBank/DDBJ whole genome shotgun (WGS) entry which is preliminary data.</text>
</comment>
<protein>
    <submittedName>
        <fullName evidence="2">Uncharacterized protein</fullName>
    </submittedName>
</protein>
<reference evidence="2 3" key="1">
    <citation type="submission" date="2024-05" db="EMBL/GenBank/DDBJ databases">
        <title>Genome sequencing and assembly of Indian major carp, Cirrhinus mrigala (Hamilton, 1822).</title>
        <authorList>
            <person name="Mohindra V."/>
            <person name="Chowdhury L.M."/>
            <person name="Lal K."/>
            <person name="Jena J.K."/>
        </authorList>
    </citation>
    <scope>NUCLEOTIDE SEQUENCE [LARGE SCALE GENOMIC DNA]</scope>
    <source>
        <strain evidence="2">CM1030</strain>
        <tissue evidence="2">Blood</tissue>
    </source>
</reference>
<sequence>SRFPLSPVRPSPHRSALAPATATRPTRPLTALCRVPPPPRPLETPTPTWPIAALLS</sequence>
<feature type="non-terminal residue" evidence="2">
    <location>
        <position position="1"/>
    </location>
</feature>
<feature type="compositionally biased region" description="Low complexity" evidence="1">
    <location>
        <begin position="16"/>
        <end position="32"/>
    </location>
</feature>
<dbReference type="EMBL" id="JAMKFB020000007">
    <property type="protein sequence ID" value="KAL0189630.1"/>
    <property type="molecule type" value="Genomic_DNA"/>
</dbReference>
<gene>
    <name evidence="2" type="ORF">M9458_016729</name>
</gene>
<evidence type="ECO:0000313" key="3">
    <source>
        <dbReference type="Proteomes" id="UP001529510"/>
    </source>
</evidence>
<dbReference type="AlphaFoldDB" id="A0ABD0QTU4"/>
<evidence type="ECO:0000313" key="2">
    <source>
        <dbReference type="EMBL" id="KAL0189630.1"/>
    </source>
</evidence>